<dbReference type="InterPro" id="IPR002902">
    <property type="entry name" value="GNK2"/>
</dbReference>
<dbReference type="GO" id="GO:0005537">
    <property type="term" value="F:D-mannose binding"/>
    <property type="evidence" value="ECO:0007669"/>
    <property type="project" value="UniProtKB-KW"/>
</dbReference>
<keyword evidence="12" id="KW-1015">Disulfide bond</keyword>
<evidence type="ECO:0000256" key="9">
    <source>
        <dbReference type="ARBA" id="ARBA00022949"/>
    </source>
</evidence>
<reference evidence="16" key="2">
    <citation type="submission" date="2021-01" db="UniProtKB">
        <authorList>
            <consortium name="EnsemblPlants"/>
        </authorList>
    </citation>
    <scope>IDENTIFICATION</scope>
</reference>
<keyword evidence="11" id="KW-0465">Mannose-binding</keyword>
<keyword evidence="17" id="KW-1185">Reference proteome</keyword>
<evidence type="ECO:0000256" key="1">
    <source>
        <dbReference type="ARBA" id="ARBA00004251"/>
    </source>
</evidence>
<comment type="subcellular location">
    <subcellularLocation>
        <location evidence="13">Cell junction</location>
        <location evidence="13">Plasmodesma</location>
    </subcellularLocation>
    <subcellularLocation>
        <location evidence="1">Cell membrane</location>
        <topology evidence="1">Single-pass type I membrane protein</topology>
    </subcellularLocation>
</comment>
<evidence type="ECO:0000256" key="3">
    <source>
        <dbReference type="ARBA" id="ARBA00022577"/>
    </source>
</evidence>
<keyword evidence="3" id="KW-0295">Fungicide</keyword>
<dbReference type="PANTHER" id="PTHR32080">
    <property type="entry name" value="ANTIFUNGAL PROTEIN GINKBILOBIN-2-LIKE"/>
    <property type="match status" value="1"/>
</dbReference>
<dbReference type="PANTHER" id="PTHR32080:SF54">
    <property type="entry name" value="GNK2-HOMOLOGOUS DOMAIN-CONTAINING PROTEIN"/>
    <property type="match status" value="1"/>
</dbReference>
<evidence type="ECO:0000256" key="2">
    <source>
        <dbReference type="ARBA" id="ARBA00022529"/>
    </source>
</evidence>
<name>A0A7N2L8J7_QUELO</name>
<keyword evidence="9" id="KW-0965">Cell junction</keyword>
<evidence type="ECO:0000256" key="4">
    <source>
        <dbReference type="ARBA" id="ARBA00022581"/>
    </source>
</evidence>
<evidence type="ECO:0000313" key="17">
    <source>
        <dbReference type="Proteomes" id="UP000594261"/>
    </source>
</evidence>
<dbReference type="EnsemblPlants" id="QL03p058943:mrna">
    <property type="protein sequence ID" value="QL03p058943:mrna:CDS:1"/>
    <property type="gene ID" value="QL03p058943"/>
</dbReference>
<dbReference type="Gramene" id="QL03p058943:mrna">
    <property type="protein sequence ID" value="QL03p058943:mrna:CDS:1"/>
    <property type="gene ID" value="QL03p058943"/>
</dbReference>
<organism evidence="16 17">
    <name type="scientific">Quercus lobata</name>
    <name type="common">Valley oak</name>
    <dbReference type="NCBI Taxonomy" id="97700"/>
    <lineage>
        <taxon>Eukaryota</taxon>
        <taxon>Viridiplantae</taxon>
        <taxon>Streptophyta</taxon>
        <taxon>Embryophyta</taxon>
        <taxon>Tracheophyta</taxon>
        <taxon>Spermatophyta</taxon>
        <taxon>Magnoliopsida</taxon>
        <taxon>eudicotyledons</taxon>
        <taxon>Gunneridae</taxon>
        <taxon>Pentapetalae</taxon>
        <taxon>rosids</taxon>
        <taxon>fabids</taxon>
        <taxon>Fagales</taxon>
        <taxon>Fagaceae</taxon>
        <taxon>Quercus</taxon>
    </lineage>
</organism>
<evidence type="ECO:0000256" key="10">
    <source>
        <dbReference type="ARBA" id="ARBA00023022"/>
    </source>
</evidence>
<keyword evidence="2" id="KW-0929">Antimicrobial</keyword>
<feature type="domain" description="Gnk2-homologous" evidence="15">
    <location>
        <begin position="44"/>
        <end position="141"/>
    </location>
</feature>
<evidence type="ECO:0000256" key="8">
    <source>
        <dbReference type="ARBA" id="ARBA00022821"/>
    </source>
</evidence>
<dbReference type="CDD" id="cd23509">
    <property type="entry name" value="Gnk2-like"/>
    <property type="match status" value="1"/>
</dbReference>
<keyword evidence="10" id="KW-0044">Antibiotic</keyword>
<keyword evidence="6" id="KW-0430">Lectin</keyword>
<evidence type="ECO:0000256" key="14">
    <source>
        <dbReference type="ARBA" id="ARBA00038393"/>
    </source>
</evidence>
<dbReference type="PROSITE" id="PS51473">
    <property type="entry name" value="GNK2"/>
    <property type="match status" value="1"/>
</dbReference>
<dbReference type="InterPro" id="IPR038408">
    <property type="entry name" value="GNK2_sf"/>
</dbReference>
<evidence type="ECO:0000256" key="13">
    <source>
        <dbReference type="ARBA" id="ARBA00024184"/>
    </source>
</evidence>
<comment type="similarity">
    <text evidence="14">Belongs to the cysteine-rich repeat secretory protein family. Plasmodesmata-located proteins (PDLD) subfamily.</text>
</comment>
<evidence type="ECO:0000256" key="12">
    <source>
        <dbReference type="ARBA" id="ARBA00023157"/>
    </source>
</evidence>
<proteinExistence type="inferred from homology"/>
<keyword evidence="4" id="KW-0945">Host-virus interaction</keyword>
<dbReference type="Proteomes" id="UP000594261">
    <property type="component" value="Chromosome 3"/>
</dbReference>
<dbReference type="InParanoid" id="A0A7N2L8J7"/>
<evidence type="ECO:0000256" key="6">
    <source>
        <dbReference type="ARBA" id="ARBA00022734"/>
    </source>
</evidence>
<accession>A0A7N2L8J7</accession>
<dbReference type="Pfam" id="PF01657">
    <property type="entry name" value="Stress-antifung"/>
    <property type="match status" value="1"/>
</dbReference>
<dbReference type="AlphaFoldDB" id="A0A7N2L8J7"/>
<protein>
    <recommendedName>
        <fullName evidence="15">Gnk2-homologous domain-containing protein</fullName>
    </recommendedName>
</protein>
<evidence type="ECO:0000256" key="11">
    <source>
        <dbReference type="ARBA" id="ARBA00023035"/>
    </source>
</evidence>
<keyword evidence="8" id="KW-0611">Plant defense</keyword>
<sequence>MVNYAMLRHAQLFPHAILTYNLSCIYLDGCFIRYENYSFFQKYTRAGDKVECGNTTRKNPTFKESVIQALNRAIVAAPHQKGHSTTQEAMLGAVNESAYVLANCWMTLSASSCRACLENASASILNACVGQRSKHYTPAAS</sequence>
<dbReference type="GO" id="GO:0009506">
    <property type="term" value="C:plasmodesma"/>
    <property type="evidence" value="ECO:0007669"/>
    <property type="project" value="UniProtKB-SubCell"/>
</dbReference>
<evidence type="ECO:0000259" key="15">
    <source>
        <dbReference type="PROSITE" id="PS51473"/>
    </source>
</evidence>
<evidence type="ECO:0000256" key="5">
    <source>
        <dbReference type="ARBA" id="ARBA00022729"/>
    </source>
</evidence>
<keyword evidence="7" id="KW-0677">Repeat</keyword>
<dbReference type="EMBL" id="LRBV02000003">
    <property type="status" value="NOT_ANNOTATED_CDS"/>
    <property type="molecule type" value="Genomic_DNA"/>
</dbReference>
<keyword evidence="5" id="KW-0732">Signal</keyword>
<dbReference type="Gene3D" id="3.30.430.20">
    <property type="entry name" value="Gnk2 domain, C-X8-C-X2-C motif"/>
    <property type="match status" value="1"/>
</dbReference>
<evidence type="ECO:0000256" key="7">
    <source>
        <dbReference type="ARBA" id="ARBA00022737"/>
    </source>
</evidence>
<dbReference type="GO" id="GO:0005886">
    <property type="term" value="C:plasma membrane"/>
    <property type="evidence" value="ECO:0007669"/>
    <property type="project" value="UniProtKB-SubCell"/>
</dbReference>
<dbReference type="InterPro" id="IPR051378">
    <property type="entry name" value="Cell2Cell_Antifungal"/>
</dbReference>
<dbReference type="GO" id="GO:0031640">
    <property type="term" value="P:killing of cells of another organism"/>
    <property type="evidence" value="ECO:0007669"/>
    <property type="project" value="UniProtKB-KW"/>
</dbReference>
<evidence type="ECO:0000313" key="16">
    <source>
        <dbReference type="EnsemblPlants" id="QL03p058943:mrna:CDS:1"/>
    </source>
</evidence>
<dbReference type="GO" id="GO:0050832">
    <property type="term" value="P:defense response to fungus"/>
    <property type="evidence" value="ECO:0007669"/>
    <property type="project" value="UniProtKB-KW"/>
</dbReference>
<reference evidence="16 17" key="1">
    <citation type="journal article" date="2016" name="G3 (Bethesda)">
        <title>First Draft Assembly and Annotation of the Genome of a California Endemic Oak Quercus lobata Nee (Fagaceae).</title>
        <authorList>
            <person name="Sork V.L."/>
            <person name="Fitz-Gibbon S.T."/>
            <person name="Puiu D."/>
            <person name="Crepeau M."/>
            <person name="Gugger P.F."/>
            <person name="Sherman R."/>
            <person name="Stevens K."/>
            <person name="Langley C.H."/>
            <person name="Pellegrini M."/>
            <person name="Salzberg S.L."/>
        </authorList>
    </citation>
    <scope>NUCLEOTIDE SEQUENCE [LARGE SCALE GENOMIC DNA]</scope>
    <source>
        <strain evidence="16 17">cv. SW786</strain>
    </source>
</reference>
<dbReference type="OMA" id="VLANCWM"/>
<dbReference type="GO" id="GO:0042742">
    <property type="term" value="P:defense response to bacterium"/>
    <property type="evidence" value="ECO:0007669"/>
    <property type="project" value="UniProtKB-KW"/>
</dbReference>